<dbReference type="SUPFAM" id="SSF46785">
    <property type="entry name" value="Winged helix' DNA-binding domain"/>
    <property type="match status" value="1"/>
</dbReference>
<accession>G9QQT2</accession>
<dbReference type="Proteomes" id="UP000011747">
    <property type="component" value="Unassembled WGS sequence"/>
</dbReference>
<dbReference type="CDD" id="cd24076">
    <property type="entry name" value="ASKHA_ATPase_ROK_BsXylR-like"/>
    <property type="match status" value="1"/>
</dbReference>
<protein>
    <recommendedName>
        <fullName evidence="6">ROK family protein</fullName>
    </recommendedName>
</protein>
<dbReference type="PATRIC" id="fig|665952.3.peg.3594"/>
<keyword evidence="3" id="KW-0119">Carbohydrate metabolism</keyword>
<dbReference type="PROSITE" id="PS01125">
    <property type="entry name" value="ROK"/>
    <property type="match status" value="1"/>
</dbReference>
<dbReference type="RefSeq" id="WP_004439881.1">
    <property type="nucleotide sequence ID" value="NZ_JH414765.1"/>
</dbReference>
<evidence type="ECO:0008006" key="6">
    <source>
        <dbReference type="Google" id="ProtNLM"/>
    </source>
</evidence>
<evidence type="ECO:0000313" key="5">
    <source>
        <dbReference type="Proteomes" id="UP000011747"/>
    </source>
</evidence>
<reference evidence="4 5" key="1">
    <citation type="submission" date="2011-09" db="EMBL/GenBank/DDBJ databases">
        <title>The Genome Sequence of Bacillus smithii 7_3_47FAA.</title>
        <authorList>
            <consortium name="The Broad Institute Genome Sequencing Platform"/>
            <person name="Earl A."/>
            <person name="Ward D."/>
            <person name="Feldgarden M."/>
            <person name="Gevers D."/>
            <person name="Daigneault M."/>
            <person name="Strauss J."/>
            <person name="Allen-Vercoe E."/>
            <person name="Young S.K."/>
            <person name="Zeng Q."/>
            <person name="Gargeya S."/>
            <person name="Fitzgerald M."/>
            <person name="Haas B."/>
            <person name="Abouelleil A."/>
            <person name="Alvarado L."/>
            <person name="Arachchi H.M."/>
            <person name="Berlin A."/>
            <person name="Brown A."/>
            <person name="Chapman S.B."/>
            <person name="Chen Z."/>
            <person name="Dunbar C."/>
            <person name="Freedman E."/>
            <person name="Gearin G."/>
            <person name="Goldberg J."/>
            <person name="Griggs A."/>
            <person name="Gujja S."/>
            <person name="Heiman D."/>
            <person name="Howarth C."/>
            <person name="Larson L."/>
            <person name="Lui A."/>
            <person name="MacDonald P.J.P."/>
            <person name="Montmayeur A."/>
            <person name="Murphy C."/>
            <person name="Neiman D."/>
            <person name="Pearson M."/>
            <person name="Priest M."/>
            <person name="Roberts A."/>
            <person name="Saif S."/>
            <person name="Shea T."/>
            <person name="Shenoy N."/>
            <person name="Sisk P."/>
            <person name="Stolte C."/>
            <person name="Sykes S."/>
            <person name="Wortman J."/>
            <person name="Nusbaum C."/>
            <person name="Birren B."/>
        </authorList>
    </citation>
    <scope>NUCLEOTIDE SEQUENCE [LARGE SCALE GENOMIC DNA]</scope>
    <source>
        <strain evidence="4 5">7_3_47FAA</strain>
    </source>
</reference>
<dbReference type="Gene3D" id="1.10.10.10">
    <property type="entry name" value="Winged helix-like DNA-binding domain superfamily/Winged helix DNA-binding domain"/>
    <property type="match status" value="1"/>
</dbReference>
<evidence type="ECO:0000256" key="1">
    <source>
        <dbReference type="ARBA" id="ARBA00002486"/>
    </source>
</evidence>
<comment type="similarity">
    <text evidence="2">Belongs to the ROK (NagC/XylR) family.</text>
</comment>
<dbReference type="PANTHER" id="PTHR18964">
    <property type="entry name" value="ROK (REPRESSOR, ORF, KINASE) FAMILY"/>
    <property type="match status" value="1"/>
</dbReference>
<keyword evidence="5" id="KW-1185">Reference proteome</keyword>
<evidence type="ECO:0000256" key="2">
    <source>
        <dbReference type="ARBA" id="ARBA00006479"/>
    </source>
</evidence>
<gene>
    <name evidence="4" type="ORF">HMPREF1015_02355</name>
</gene>
<dbReference type="PANTHER" id="PTHR18964:SF149">
    <property type="entry name" value="BIFUNCTIONAL UDP-N-ACETYLGLUCOSAMINE 2-EPIMERASE_N-ACETYLMANNOSAMINE KINASE"/>
    <property type="match status" value="1"/>
</dbReference>
<dbReference type="InterPro" id="IPR049874">
    <property type="entry name" value="ROK_cs"/>
</dbReference>
<name>G9QQT2_9BACI</name>
<comment type="function">
    <text evidence="1">Transcriptional repressor of xylose-utilizing enzymes.</text>
</comment>
<dbReference type="InterPro" id="IPR000600">
    <property type="entry name" value="ROK"/>
</dbReference>
<organism evidence="4 5">
    <name type="scientific">Bacillus smithii 7_3_47FAA</name>
    <dbReference type="NCBI Taxonomy" id="665952"/>
    <lineage>
        <taxon>Bacteria</taxon>
        <taxon>Bacillati</taxon>
        <taxon>Bacillota</taxon>
        <taxon>Bacilli</taxon>
        <taxon>Bacillales</taxon>
        <taxon>Bacillaceae</taxon>
        <taxon>Bacillus</taxon>
    </lineage>
</organism>
<dbReference type="HOGENOM" id="CLU_036604_13_2_9"/>
<dbReference type="InterPro" id="IPR043129">
    <property type="entry name" value="ATPase_NBD"/>
</dbReference>
<dbReference type="GO" id="GO:0042732">
    <property type="term" value="P:D-xylose metabolic process"/>
    <property type="evidence" value="ECO:0007669"/>
    <property type="project" value="UniProtKB-KW"/>
</dbReference>
<dbReference type="InterPro" id="IPR036390">
    <property type="entry name" value="WH_DNA-bd_sf"/>
</dbReference>
<dbReference type="AlphaFoldDB" id="G9QQT2"/>
<evidence type="ECO:0000313" key="4">
    <source>
        <dbReference type="EMBL" id="EHL72243.1"/>
    </source>
</evidence>
<dbReference type="Gene3D" id="3.30.420.40">
    <property type="match status" value="2"/>
</dbReference>
<evidence type="ECO:0000256" key="3">
    <source>
        <dbReference type="ARBA" id="ARBA00022629"/>
    </source>
</evidence>
<dbReference type="Pfam" id="PF00480">
    <property type="entry name" value="ROK"/>
    <property type="match status" value="1"/>
</dbReference>
<dbReference type="InterPro" id="IPR036388">
    <property type="entry name" value="WH-like_DNA-bd_sf"/>
</dbReference>
<keyword evidence="3" id="KW-0859">Xylose metabolism</keyword>
<comment type="caution">
    <text evidence="4">The sequence shown here is derived from an EMBL/GenBank/DDBJ whole genome shotgun (WGS) entry which is preliminary data.</text>
</comment>
<proteinExistence type="inferred from homology"/>
<dbReference type="SUPFAM" id="SSF53067">
    <property type="entry name" value="Actin-like ATPase domain"/>
    <property type="match status" value="1"/>
</dbReference>
<dbReference type="EMBL" id="ACWF01000171">
    <property type="protein sequence ID" value="EHL72243.1"/>
    <property type="molecule type" value="Genomic_DNA"/>
</dbReference>
<sequence>MKTADQTFVKVHNQKIILKNIINHYPVSRAKLSKITNLNKATISSQTALLIEKNLVSEIGTGSSSGGRKPVLLVFNKEAGYAIGVDLGVTYILTLLTDLEGNVIYCDYYEISDNSFEAVKPILLERIQLVASKAPKSPYGIIGIGVGVHGFVNKDQLVLFTPNSKWKDVDLKTVLENHFHCPVLIDNEANAGAYGEKLFGSIKHCTNSIYVSIGTGIGLGIIVNNELYRGTDGFSGEMGHMTIDFNGKKCGCGNYGCWELYASEKAFYDNLSQLKNMEKVTLEQASKMIQENDGEALKALETFGHYLGIGLTNIINAFNPEAVVLRSNLIEANPIVLNSIQSTISSRISRYVHQSHQIYISQLNRNATALGAASFMIHQFLMDSEAFHTNK</sequence>